<dbReference type="OrthoDB" id="3647at2759"/>
<keyword evidence="4" id="KW-1185">Reference proteome</keyword>
<keyword evidence="1" id="KW-0808">Transferase</keyword>
<dbReference type="PANTHER" id="PTHR32385">
    <property type="entry name" value="MANNOSYL PHOSPHORYLINOSITOL CERAMIDE SYNTHASE"/>
    <property type="match status" value="1"/>
</dbReference>
<proteinExistence type="predicted"/>
<dbReference type="Gene3D" id="3.90.550.20">
    <property type="match status" value="1"/>
</dbReference>
<gene>
    <name evidence="3" type="primary">Aste57867_21276</name>
    <name evidence="2" type="ORF">As57867_021207</name>
    <name evidence="3" type="ORF">ASTE57867_21276</name>
</gene>
<evidence type="ECO:0000313" key="3">
    <source>
        <dbReference type="EMBL" id="VFT97948.1"/>
    </source>
</evidence>
<dbReference type="InterPro" id="IPR051706">
    <property type="entry name" value="Glycosyltransferase_domain"/>
</dbReference>
<dbReference type="SUPFAM" id="SSF53448">
    <property type="entry name" value="Nucleotide-diphospho-sugar transferases"/>
    <property type="match status" value="1"/>
</dbReference>
<dbReference type="Proteomes" id="UP000332933">
    <property type="component" value="Unassembled WGS sequence"/>
</dbReference>
<dbReference type="EMBL" id="CAADRA010006992">
    <property type="protein sequence ID" value="VFT97948.1"/>
    <property type="molecule type" value="Genomic_DNA"/>
</dbReference>
<accession>A0A485LII3</accession>
<protein>
    <submittedName>
        <fullName evidence="3">Aste57867_21276 protein</fullName>
    </submittedName>
</protein>
<evidence type="ECO:0000313" key="2">
    <source>
        <dbReference type="EMBL" id="KAF0686928.1"/>
    </source>
</evidence>
<name>A0A485LII3_9STRA</name>
<dbReference type="Pfam" id="PF04488">
    <property type="entry name" value="Gly_transf_sug"/>
    <property type="match status" value="1"/>
</dbReference>
<reference evidence="3 4" key="1">
    <citation type="submission" date="2019-03" db="EMBL/GenBank/DDBJ databases">
        <authorList>
            <person name="Gaulin E."/>
            <person name="Dumas B."/>
        </authorList>
    </citation>
    <scope>NUCLEOTIDE SEQUENCE [LARGE SCALE GENOMIC DNA]</scope>
    <source>
        <strain evidence="3">CBS 568.67</strain>
    </source>
</reference>
<dbReference type="PANTHER" id="PTHR32385:SF23">
    <property type="entry name" value="NUCLEOTIDE-DIPHOSPHO-SUGAR TRANSFERASE"/>
    <property type="match status" value="1"/>
</dbReference>
<dbReference type="GO" id="GO:0051999">
    <property type="term" value="P:mannosyl-inositol phosphorylceramide biosynthetic process"/>
    <property type="evidence" value="ECO:0007669"/>
    <property type="project" value="TreeGrafter"/>
</dbReference>
<evidence type="ECO:0000313" key="4">
    <source>
        <dbReference type="Proteomes" id="UP000332933"/>
    </source>
</evidence>
<dbReference type="InterPro" id="IPR007577">
    <property type="entry name" value="GlycoTrfase_DXD_sugar-bd_CS"/>
</dbReference>
<dbReference type="GO" id="GO:0016020">
    <property type="term" value="C:membrane"/>
    <property type="evidence" value="ECO:0007669"/>
    <property type="project" value="GOC"/>
</dbReference>
<reference evidence="2" key="2">
    <citation type="submission" date="2019-06" db="EMBL/GenBank/DDBJ databases">
        <title>Genomics analysis of Aphanomyces spp. identifies a new class of oomycete effector associated with host adaptation.</title>
        <authorList>
            <person name="Gaulin E."/>
        </authorList>
    </citation>
    <scope>NUCLEOTIDE SEQUENCE</scope>
    <source>
        <strain evidence="2">CBS 578.67</strain>
    </source>
</reference>
<dbReference type="InterPro" id="IPR029044">
    <property type="entry name" value="Nucleotide-diphossugar_trans"/>
</dbReference>
<dbReference type="GO" id="GO:0000030">
    <property type="term" value="F:mannosyltransferase activity"/>
    <property type="evidence" value="ECO:0007669"/>
    <property type="project" value="TreeGrafter"/>
</dbReference>
<sequence>MTDGTTKRPPQAGSSVKTIAKVLVGTAVLGITAWHIGSMDSTLGTENDLSLLREANTFRGQKRPAPPPSVIPRLIHQSWKTSENIPSRFVPWMQSWRTFNPEWQYVFWDDRDNLQLFQTYFPEYYPMATQLAKISLADMARYALLYQYGGVYADADFECLQSFDDLIDLDLFLSFEPLVHSVLLEGATQPVLCNAILASRPKHPFWLHVLQQIKAKFDRQESLKDPVALTGPRVVQESVEAVNITTMNISLLPEEYFYPEIAYWNLDNLQTKCSKAASPVVQDACAWIEKYPTGRHTAKTHAVHHWQCTWARGESWFARTYALDEIFPGQEVWRPQF</sequence>
<evidence type="ECO:0000256" key="1">
    <source>
        <dbReference type="ARBA" id="ARBA00022679"/>
    </source>
</evidence>
<dbReference type="EMBL" id="VJMH01006966">
    <property type="protein sequence ID" value="KAF0686928.1"/>
    <property type="molecule type" value="Genomic_DNA"/>
</dbReference>
<organism evidence="3 4">
    <name type="scientific">Aphanomyces stellatus</name>
    <dbReference type="NCBI Taxonomy" id="120398"/>
    <lineage>
        <taxon>Eukaryota</taxon>
        <taxon>Sar</taxon>
        <taxon>Stramenopiles</taxon>
        <taxon>Oomycota</taxon>
        <taxon>Saprolegniomycetes</taxon>
        <taxon>Saprolegniales</taxon>
        <taxon>Verrucalvaceae</taxon>
        <taxon>Aphanomyces</taxon>
    </lineage>
</organism>
<dbReference type="AlphaFoldDB" id="A0A485LII3"/>